<evidence type="ECO:0000256" key="12">
    <source>
        <dbReference type="ARBA" id="ARBA00023303"/>
    </source>
</evidence>
<keyword evidence="7" id="KW-0406">Ion transport</keyword>
<dbReference type="AlphaFoldDB" id="A0A553P251"/>
<keyword evidence="10" id="KW-0325">Glycoprotein</keyword>
<dbReference type="Proteomes" id="UP000318571">
    <property type="component" value="Chromosome 7"/>
</dbReference>
<proteinExistence type="inferred from homology"/>
<feature type="transmembrane region" description="Helical" evidence="13">
    <location>
        <begin position="701"/>
        <end position="721"/>
    </location>
</feature>
<dbReference type="OMA" id="DATIMHC"/>
<comment type="similarity">
    <text evidence="2">Belongs to the glutamate-gated ion channel (TC 1.A.10.1) family.</text>
</comment>
<dbReference type="SUPFAM" id="SSF53850">
    <property type="entry name" value="Periplasmic binding protein-like II"/>
    <property type="match status" value="1"/>
</dbReference>
<evidence type="ECO:0000256" key="4">
    <source>
        <dbReference type="ARBA" id="ARBA00022475"/>
    </source>
</evidence>
<keyword evidence="16" id="KW-1185">Reference proteome</keyword>
<dbReference type="InterPro" id="IPR052192">
    <property type="entry name" value="Insect_Ionotropic_Sensory_Rcpt"/>
</dbReference>
<feature type="transmembrane region" description="Helical" evidence="13">
    <location>
        <begin position="500"/>
        <end position="517"/>
    </location>
</feature>
<comment type="caution">
    <text evidence="15">The sequence shown here is derived from an EMBL/GenBank/DDBJ whole genome shotgun (WGS) entry which is preliminary data.</text>
</comment>
<evidence type="ECO:0000256" key="9">
    <source>
        <dbReference type="ARBA" id="ARBA00023170"/>
    </source>
</evidence>
<keyword evidence="11" id="KW-1071">Ligand-gated ion channel</keyword>
<sequence length="759" mass="88238">MKRHLIFLQSMVHIFMAKGTNRISELLQNLAQLGNTELSIITDFPISQQFHALRELNSLDTPHYSYSVKELRRKQLDLPVEPCPIFGEGHGIAKNITHHDEEQSEEISHSLFNSSIKWGDEDKPKIDHSSLQGKDDEVGTVRYTRDMHYKRRPFFPWNKFHRSIFVWVTKPDSLREVLKMFDATIMHCKQKIEPGIFNTQTRFYFYLESYDLVQDLFSHDKLRRLPRVAAILDTEGFKGEKFTFHNYDFFHDGRGTTNITMSYVWSPQRRIDQVADVFTNLSDFHEHHFTIATNPWSHHVLADEIPEDEGGTPTNKYRNYWGYEIDLLEFTARVLNFQYTLVNPADGNWGHIEMDGTWSGLVAEAAMGSVDFVICDMFIVYGRVQVFDATIPFDLDFMAFVTPNPHPVPKWLSLLRPFQPLVWTLFGLSVLVIGLIFWGTAIIEGYHVGDHFQEWAILKDSFWYAYGTLVGESITRDTRSQNAPALRPIHERCFLDPPRFLIGTWVIFCMIATYSYGGSVKSFMTNPLFTQPIRTLEELIDSGLPWGMVLYGEEEEEMMAESTDPVIQVIWRDKIVTEYSQVPQIEGVYLGKKAFIDWKSGLEPAIFVRYSNPDGTPLIYKSPNPVFMPNLPGWAFYTFNPVRPRFDETIQRAIEAGLIDFWKFRTWYRMKEKSRLDGVEPIRIEKRANIRSLSLDDLQGVFYLVLLALLGSVLTLMLELLKKYCGQSQRSFVAGPPNWLHKATNEKIEHEPVFKYMYY</sequence>
<dbReference type="Gene3D" id="1.10.287.70">
    <property type="match status" value="1"/>
</dbReference>
<keyword evidence="3" id="KW-0813">Transport</keyword>
<protein>
    <recommendedName>
        <fullName evidence="14">Ionotropic glutamate receptor L-glutamate and glycine-binding domain-containing protein</fullName>
    </recommendedName>
</protein>
<evidence type="ECO:0000256" key="8">
    <source>
        <dbReference type="ARBA" id="ARBA00023136"/>
    </source>
</evidence>
<evidence type="ECO:0000259" key="14">
    <source>
        <dbReference type="SMART" id="SM00918"/>
    </source>
</evidence>
<evidence type="ECO:0000256" key="13">
    <source>
        <dbReference type="SAM" id="Phobius"/>
    </source>
</evidence>
<evidence type="ECO:0000256" key="6">
    <source>
        <dbReference type="ARBA" id="ARBA00022989"/>
    </source>
</evidence>
<dbReference type="SMART" id="SM00918">
    <property type="entry name" value="Lig_chan-Glu_bd"/>
    <property type="match status" value="1"/>
</dbReference>
<dbReference type="Pfam" id="PF10613">
    <property type="entry name" value="Lig_chan-Glu_bd"/>
    <property type="match status" value="1"/>
</dbReference>
<evidence type="ECO:0000313" key="16">
    <source>
        <dbReference type="Proteomes" id="UP000318571"/>
    </source>
</evidence>
<keyword evidence="6 13" id="KW-1133">Transmembrane helix</keyword>
<dbReference type="Pfam" id="PF00060">
    <property type="entry name" value="Lig_chan"/>
    <property type="match status" value="1"/>
</dbReference>
<dbReference type="InterPro" id="IPR019594">
    <property type="entry name" value="Glu/Gly-bd"/>
</dbReference>
<keyword evidence="9" id="KW-0675">Receptor</keyword>
<gene>
    <name evidence="15" type="ORF">TCAL_01017</name>
</gene>
<evidence type="ECO:0000313" key="15">
    <source>
        <dbReference type="EMBL" id="TRY71692.1"/>
    </source>
</evidence>
<dbReference type="InterPro" id="IPR001320">
    <property type="entry name" value="Iontro_rcpt_C"/>
</dbReference>
<dbReference type="GO" id="GO:0015276">
    <property type="term" value="F:ligand-gated monoatomic ion channel activity"/>
    <property type="evidence" value="ECO:0007669"/>
    <property type="project" value="InterPro"/>
</dbReference>
<dbReference type="PANTHER" id="PTHR42643:SF24">
    <property type="entry name" value="IONOTROPIC RECEPTOR 60A"/>
    <property type="match status" value="1"/>
</dbReference>
<organism evidence="15 16">
    <name type="scientific">Tigriopus californicus</name>
    <name type="common">Marine copepod</name>
    <dbReference type="NCBI Taxonomy" id="6832"/>
    <lineage>
        <taxon>Eukaryota</taxon>
        <taxon>Metazoa</taxon>
        <taxon>Ecdysozoa</taxon>
        <taxon>Arthropoda</taxon>
        <taxon>Crustacea</taxon>
        <taxon>Multicrustacea</taxon>
        <taxon>Hexanauplia</taxon>
        <taxon>Copepoda</taxon>
        <taxon>Harpacticoida</taxon>
        <taxon>Harpacticidae</taxon>
        <taxon>Tigriopus</taxon>
    </lineage>
</organism>
<dbReference type="GO" id="GO:0005886">
    <property type="term" value="C:plasma membrane"/>
    <property type="evidence" value="ECO:0007669"/>
    <property type="project" value="UniProtKB-SubCell"/>
</dbReference>
<evidence type="ECO:0000256" key="1">
    <source>
        <dbReference type="ARBA" id="ARBA00004651"/>
    </source>
</evidence>
<comment type="subcellular location">
    <subcellularLocation>
        <location evidence="1">Cell membrane</location>
        <topology evidence="1">Multi-pass membrane protein</topology>
    </subcellularLocation>
</comment>
<dbReference type="PANTHER" id="PTHR42643">
    <property type="entry name" value="IONOTROPIC RECEPTOR 20A-RELATED"/>
    <property type="match status" value="1"/>
</dbReference>
<name>A0A553P251_TIGCA</name>
<dbReference type="GO" id="GO:0050906">
    <property type="term" value="P:detection of stimulus involved in sensory perception"/>
    <property type="evidence" value="ECO:0007669"/>
    <property type="project" value="UniProtKB-ARBA"/>
</dbReference>
<evidence type="ECO:0000256" key="2">
    <source>
        <dbReference type="ARBA" id="ARBA00008685"/>
    </source>
</evidence>
<keyword evidence="5 13" id="KW-0812">Transmembrane</keyword>
<dbReference type="Gene3D" id="3.40.190.10">
    <property type="entry name" value="Periplasmic binding protein-like II"/>
    <property type="match status" value="1"/>
</dbReference>
<keyword evidence="4" id="KW-1003">Cell membrane</keyword>
<evidence type="ECO:0000256" key="7">
    <source>
        <dbReference type="ARBA" id="ARBA00023065"/>
    </source>
</evidence>
<feature type="domain" description="Ionotropic glutamate receptor L-glutamate and glycine-binding" evidence="14">
    <location>
        <begin position="313"/>
        <end position="367"/>
    </location>
</feature>
<accession>A0A553P251</accession>
<evidence type="ECO:0000256" key="11">
    <source>
        <dbReference type="ARBA" id="ARBA00023286"/>
    </source>
</evidence>
<dbReference type="EMBL" id="VCGU01000008">
    <property type="protein sequence ID" value="TRY71692.1"/>
    <property type="molecule type" value="Genomic_DNA"/>
</dbReference>
<reference evidence="15 16" key="1">
    <citation type="journal article" date="2018" name="Nat. Ecol. Evol.">
        <title>Genomic signatures of mitonuclear coevolution across populations of Tigriopus californicus.</title>
        <authorList>
            <person name="Barreto F.S."/>
            <person name="Watson E.T."/>
            <person name="Lima T.G."/>
            <person name="Willett C.S."/>
            <person name="Edmands S."/>
            <person name="Li W."/>
            <person name="Burton R.S."/>
        </authorList>
    </citation>
    <scope>NUCLEOTIDE SEQUENCE [LARGE SCALE GENOMIC DNA]</scope>
    <source>
        <strain evidence="15 16">San Diego</strain>
    </source>
</reference>
<feature type="transmembrane region" description="Helical" evidence="13">
    <location>
        <begin position="421"/>
        <end position="443"/>
    </location>
</feature>
<keyword evidence="12" id="KW-0407">Ion channel</keyword>
<keyword evidence="8 13" id="KW-0472">Membrane</keyword>
<evidence type="ECO:0000256" key="10">
    <source>
        <dbReference type="ARBA" id="ARBA00023180"/>
    </source>
</evidence>
<evidence type="ECO:0000256" key="3">
    <source>
        <dbReference type="ARBA" id="ARBA00022448"/>
    </source>
</evidence>
<evidence type="ECO:0000256" key="5">
    <source>
        <dbReference type="ARBA" id="ARBA00022692"/>
    </source>
</evidence>